<evidence type="ECO:0000256" key="1">
    <source>
        <dbReference type="SAM" id="MobiDB-lite"/>
    </source>
</evidence>
<feature type="compositionally biased region" description="Low complexity" evidence="1">
    <location>
        <begin position="87"/>
        <end position="97"/>
    </location>
</feature>
<dbReference type="AlphaFoldDB" id="A0A8X6RYC1"/>
<protein>
    <submittedName>
        <fullName evidence="2">Uncharacterized protein</fullName>
    </submittedName>
</protein>
<proteinExistence type="predicted"/>
<feature type="region of interest" description="Disordered" evidence="1">
    <location>
        <begin position="80"/>
        <end position="109"/>
    </location>
</feature>
<organism evidence="2 3">
    <name type="scientific">Trichonephila clavipes</name>
    <name type="common">Golden silk orbweaver</name>
    <name type="synonym">Nephila clavipes</name>
    <dbReference type="NCBI Taxonomy" id="2585209"/>
    <lineage>
        <taxon>Eukaryota</taxon>
        <taxon>Metazoa</taxon>
        <taxon>Ecdysozoa</taxon>
        <taxon>Arthropoda</taxon>
        <taxon>Chelicerata</taxon>
        <taxon>Arachnida</taxon>
        <taxon>Araneae</taxon>
        <taxon>Araneomorphae</taxon>
        <taxon>Entelegynae</taxon>
        <taxon>Araneoidea</taxon>
        <taxon>Nephilidae</taxon>
        <taxon>Trichonephila</taxon>
    </lineage>
</organism>
<reference evidence="2" key="1">
    <citation type="submission" date="2020-08" db="EMBL/GenBank/DDBJ databases">
        <title>Multicomponent nature underlies the extraordinary mechanical properties of spider dragline silk.</title>
        <authorList>
            <person name="Kono N."/>
            <person name="Nakamura H."/>
            <person name="Mori M."/>
            <person name="Yoshida Y."/>
            <person name="Ohtoshi R."/>
            <person name="Malay A.D."/>
            <person name="Moran D.A.P."/>
            <person name="Tomita M."/>
            <person name="Numata K."/>
            <person name="Arakawa K."/>
        </authorList>
    </citation>
    <scope>NUCLEOTIDE SEQUENCE</scope>
</reference>
<feature type="compositionally biased region" description="Basic and acidic residues" evidence="1">
    <location>
        <begin position="98"/>
        <end position="109"/>
    </location>
</feature>
<accession>A0A8X6RYC1</accession>
<evidence type="ECO:0000313" key="2">
    <source>
        <dbReference type="EMBL" id="GFY01170.1"/>
    </source>
</evidence>
<dbReference type="EMBL" id="BMAU01021225">
    <property type="protein sequence ID" value="GFY01170.1"/>
    <property type="molecule type" value="Genomic_DNA"/>
</dbReference>
<keyword evidence="3" id="KW-1185">Reference proteome</keyword>
<dbReference type="Proteomes" id="UP000887159">
    <property type="component" value="Unassembled WGS sequence"/>
</dbReference>
<name>A0A8X6RYC1_TRICX</name>
<sequence>MVRGLPPPFLFHQPHERARGSRQLFRVPPCHICTIHLHTTMSSPGLELRPHGTAFSVTNDLPDEESMYFETIVAQNSYAGGVRKSESSVPAQVSSSSLDRDSDLRSPLP</sequence>
<gene>
    <name evidence="2" type="ORF">TNCV_5076371</name>
</gene>
<evidence type="ECO:0000313" key="3">
    <source>
        <dbReference type="Proteomes" id="UP000887159"/>
    </source>
</evidence>
<comment type="caution">
    <text evidence="2">The sequence shown here is derived from an EMBL/GenBank/DDBJ whole genome shotgun (WGS) entry which is preliminary data.</text>
</comment>